<dbReference type="Proteomes" id="UP000627781">
    <property type="component" value="Unassembled WGS sequence"/>
</dbReference>
<reference evidence="1 2" key="1">
    <citation type="submission" date="2020-08" db="EMBL/GenBank/DDBJ databases">
        <title>A Genomic Blueprint of the Chicken Gut Microbiome.</title>
        <authorList>
            <person name="Gilroy R."/>
            <person name="Ravi A."/>
            <person name="Getino M."/>
            <person name="Pursley I."/>
            <person name="Horton D.L."/>
            <person name="Alikhan N.-F."/>
            <person name="Baker D."/>
            <person name="Gharbi K."/>
            <person name="Hall N."/>
            <person name="Watson M."/>
            <person name="Adriaenssens E.M."/>
            <person name="Foster-Nyarko E."/>
            <person name="Jarju S."/>
            <person name="Secka A."/>
            <person name="Antonio M."/>
            <person name="Oren A."/>
            <person name="Chaudhuri R."/>
            <person name="La Ragione R.M."/>
            <person name="Hildebrand F."/>
            <person name="Pallen M.J."/>
        </authorList>
    </citation>
    <scope>NUCLEOTIDE SEQUENCE [LARGE SCALE GENOMIC DNA]</scope>
    <source>
        <strain evidence="1 2">Sa3CVN1</strain>
    </source>
</reference>
<dbReference type="EMBL" id="JACSRA010000015">
    <property type="protein sequence ID" value="MBD7911807.1"/>
    <property type="molecule type" value="Genomic_DNA"/>
</dbReference>
<accession>A0ABR8PUH6</accession>
<name>A0ABR8PUH6_9CLOT</name>
<sequence length="292" mass="34911">MIQNDYELENFKIHLNTILKKDLFRTREKVMKSCPKCGCTKYMKYGFYNGIQRYKCKNEICGKTFSLGTNSIWSYSKKCADKWIEFIELMLERRTLKYCAEKLNININTAFFWRHKVLHALTFNSIPNSLFGDVHITKSGVKENFKGARNITRTQREDIIIVSAKGEKDSLLSLPVSKKIWNEKDFNEKIYSRIKKDSYIIPYADRYIFAIAKRHNNDSRKLIKNEVEIIKNYRLISKAWFRCFRGIATKYLIEYLCWFIIEHREKTFNSLECLYDFMNECNFIKISKIREV</sequence>
<organism evidence="1 2">
    <name type="scientific">Clostridium cibarium</name>
    <dbReference type="NCBI Taxonomy" id="2762247"/>
    <lineage>
        <taxon>Bacteria</taxon>
        <taxon>Bacillati</taxon>
        <taxon>Bacillota</taxon>
        <taxon>Clostridia</taxon>
        <taxon>Eubacteriales</taxon>
        <taxon>Clostridiaceae</taxon>
        <taxon>Clostridium</taxon>
    </lineage>
</organism>
<proteinExistence type="predicted"/>
<dbReference type="RefSeq" id="WP_191768723.1">
    <property type="nucleotide sequence ID" value="NZ_JACSRA010000015.1"/>
</dbReference>
<evidence type="ECO:0000313" key="1">
    <source>
        <dbReference type="EMBL" id="MBD7911807.1"/>
    </source>
</evidence>
<protein>
    <submittedName>
        <fullName evidence="1">IS1 family transposase</fullName>
    </submittedName>
</protein>
<comment type="caution">
    <text evidence="1">The sequence shown here is derived from an EMBL/GenBank/DDBJ whole genome shotgun (WGS) entry which is preliminary data.</text>
</comment>
<keyword evidence="2" id="KW-1185">Reference proteome</keyword>
<evidence type="ECO:0000313" key="2">
    <source>
        <dbReference type="Proteomes" id="UP000627781"/>
    </source>
</evidence>
<gene>
    <name evidence="1" type="ORF">H9661_10595</name>
</gene>